<reference evidence="3" key="1">
    <citation type="submission" date="2022-08" db="EMBL/GenBank/DDBJ databases">
        <authorList>
            <person name="Marques A."/>
        </authorList>
    </citation>
    <scope>NUCLEOTIDE SEQUENCE</scope>
    <source>
        <strain evidence="3">RhyPub2mFocal</strain>
        <tissue evidence="3">Leaves</tissue>
    </source>
</reference>
<proteinExistence type="predicted"/>
<evidence type="ECO:0000313" key="3">
    <source>
        <dbReference type="EMBL" id="KAJ4779129.1"/>
    </source>
</evidence>
<protein>
    <submittedName>
        <fullName evidence="3">Serine/threonine-protein phosphatase 7 long form-like protein</fullName>
    </submittedName>
</protein>
<name>A0AAV8EEK0_9POAL</name>
<organism evidence="3 4">
    <name type="scientific">Rhynchospora pubera</name>
    <dbReference type="NCBI Taxonomy" id="906938"/>
    <lineage>
        <taxon>Eukaryota</taxon>
        <taxon>Viridiplantae</taxon>
        <taxon>Streptophyta</taxon>
        <taxon>Embryophyta</taxon>
        <taxon>Tracheophyta</taxon>
        <taxon>Spermatophyta</taxon>
        <taxon>Magnoliopsida</taxon>
        <taxon>Liliopsida</taxon>
        <taxon>Poales</taxon>
        <taxon>Cyperaceae</taxon>
        <taxon>Cyperoideae</taxon>
        <taxon>Rhynchosporeae</taxon>
        <taxon>Rhynchospora</taxon>
    </lineage>
</organism>
<evidence type="ECO:0000256" key="1">
    <source>
        <dbReference type="SAM" id="MobiDB-lite"/>
    </source>
</evidence>
<dbReference type="InterPro" id="IPR044824">
    <property type="entry name" value="MAIN-like"/>
</dbReference>
<dbReference type="PANTHER" id="PTHR46033:SF71">
    <property type="entry name" value="OS11G0534500 PROTEIN"/>
    <property type="match status" value="1"/>
</dbReference>
<feature type="domain" description="Aminotransferase-like plant mobile" evidence="2">
    <location>
        <begin position="100"/>
        <end position="415"/>
    </location>
</feature>
<dbReference type="AlphaFoldDB" id="A0AAV8EEK0"/>
<accession>A0AAV8EEK0</accession>
<sequence length="581" mass="67355">MSKCHREEEYQRIHVDPRGVEEILAHLHQEEILAHLHQEEILALLHLPPLLPPPPVPLPADQLLHLSQSELRGVRAWTPEMHKAKMIRTEEVDQRLVTLGLIHFVELGHMPLDRSMIQGLAMFWRPETHTFHFPRVGEMTVTLEDVAFIFGLPTTGRPVTGRTDYDDVQKLADFALPRDTPMEDVLDCFRERATDRRAGRKLHAVQFGKLRDMWAQGPGSEDADRIDRYTRALVLELMGCEMFPDTTGDSVPCFYLELLRDVHASDSVRYNWGAATLAMLYRGLDLAVLANGAQKVPAPWLLLQLWSYTRQWTTRLRSKKVKGPVRSGIEYARDILMKMEHAHVVWRPYEDELRQVVMPPYARYEQRYYRLRVPCIHFWVVAWHYADRVMHQFMMFQTVPPPLPTAWRRMEALLQYRHNTFRQRDLQDLFSVEVAMWADTTQVEVVEARPWSDDILPAYDRWMRIHGGAHLVPIPGVAQQIPASRMTYLEDAPERVSMVKHILTQALRACAWAVKKGFRRAGKEMLKGCRTQLELVGEPHRLPHLLESKGLATDIDSIPDSPEEDHAPEPGFEEQQFMTIT</sequence>
<keyword evidence="4" id="KW-1185">Reference proteome</keyword>
<feature type="region of interest" description="Disordered" evidence="1">
    <location>
        <begin position="553"/>
        <end position="581"/>
    </location>
</feature>
<dbReference type="EMBL" id="JAMFTS010000003">
    <property type="protein sequence ID" value="KAJ4779129.1"/>
    <property type="molecule type" value="Genomic_DNA"/>
</dbReference>
<dbReference type="InterPro" id="IPR019557">
    <property type="entry name" value="AminoTfrase-like_pln_mobile"/>
</dbReference>
<gene>
    <name evidence="3" type="ORF">LUZ62_063386</name>
</gene>
<comment type="caution">
    <text evidence="3">The sequence shown here is derived from an EMBL/GenBank/DDBJ whole genome shotgun (WGS) entry which is preliminary data.</text>
</comment>
<evidence type="ECO:0000259" key="2">
    <source>
        <dbReference type="Pfam" id="PF10536"/>
    </source>
</evidence>
<dbReference type="GO" id="GO:0010073">
    <property type="term" value="P:meristem maintenance"/>
    <property type="evidence" value="ECO:0007669"/>
    <property type="project" value="InterPro"/>
</dbReference>
<dbReference type="Pfam" id="PF10536">
    <property type="entry name" value="PMD"/>
    <property type="match status" value="1"/>
</dbReference>
<dbReference type="Proteomes" id="UP001140206">
    <property type="component" value="Chromosome 3"/>
</dbReference>
<dbReference type="PANTHER" id="PTHR46033">
    <property type="entry name" value="PROTEIN MAIN-LIKE 2"/>
    <property type="match status" value="1"/>
</dbReference>
<evidence type="ECO:0000313" key="4">
    <source>
        <dbReference type="Proteomes" id="UP001140206"/>
    </source>
</evidence>